<keyword evidence="2" id="KW-1185">Reference proteome</keyword>
<sequence length="80" mass="8815">MSPVFLILISGTSCEGLEVEHQLKFQNEGVLKLKERFEGLQNTIGSVLSKTASRMLPRTMAALKKPKNLPNELVASDSPF</sequence>
<evidence type="ECO:0000313" key="1">
    <source>
        <dbReference type="EMBL" id="PUU81734.1"/>
    </source>
</evidence>
<dbReference type="EMBL" id="NESQ01000041">
    <property type="protein sequence ID" value="PUU81734.1"/>
    <property type="molecule type" value="Genomic_DNA"/>
</dbReference>
<accession>A0A2T7A1X6</accession>
<dbReference type="AlphaFoldDB" id="A0A2T7A1X6"/>
<evidence type="ECO:0000313" key="2">
    <source>
        <dbReference type="Proteomes" id="UP000244722"/>
    </source>
</evidence>
<gene>
    <name evidence="1" type="ORF">B9Z19DRAFT_1121873</name>
</gene>
<comment type="caution">
    <text evidence="1">The sequence shown here is derived from an EMBL/GenBank/DDBJ whole genome shotgun (WGS) entry which is preliminary data.</text>
</comment>
<name>A0A2T7A1X6_TUBBO</name>
<dbReference type="Proteomes" id="UP000244722">
    <property type="component" value="Unassembled WGS sequence"/>
</dbReference>
<protein>
    <submittedName>
        <fullName evidence="1">Uncharacterized protein</fullName>
    </submittedName>
</protein>
<proteinExistence type="predicted"/>
<reference evidence="1 2" key="1">
    <citation type="submission" date="2017-04" db="EMBL/GenBank/DDBJ databases">
        <title>Draft genome sequence of Tuber borchii Vittad., a whitish edible truffle.</title>
        <authorList>
            <consortium name="DOE Joint Genome Institute"/>
            <person name="Murat C."/>
            <person name="Kuo A."/>
            <person name="Barry K.W."/>
            <person name="Clum A."/>
            <person name="Dockter R.B."/>
            <person name="Fauchery L."/>
            <person name="Iotti M."/>
            <person name="Kohler A."/>
            <person name="Labutti K."/>
            <person name="Lindquist E.A."/>
            <person name="Lipzen A."/>
            <person name="Ohm R.A."/>
            <person name="Wang M."/>
            <person name="Grigoriev I.V."/>
            <person name="Zambonelli A."/>
            <person name="Martin F.M."/>
        </authorList>
    </citation>
    <scope>NUCLEOTIDE SEQUENCE [LARGE SCALE GENOMIC DNA]</scope>
    <source>
        <strain evidence="1 2">Tbo3840</strain>
    </source>
</reference>
<organism evidence="1 2">
    <name type="scientific">Tuber borchii</name>
    <name type="common">White truffle</name>
    <dbReference type="NCBI Taxonomy" id="42251"/>
    <lineage>
        <taxon>Eukaryota</taxon>
        <taxon>Fungi</taxon>
        <taxon>Dikarya</taxon>
        <taxon>Ascomycota</taxon>
        <taxon>Pezizomycotina</taxon>
        <taxon>Pezizomycetes</taxon>
        <taxon>Pezizales</taxon>
        <taxon>Tuberaceae</taxon>
        <taxon>Tuber</taxon>
    </lineage>
</organism>